<evidence type="ECO:0000259" key="4">
    <source>
        <dbReference type="PROSITE" id="PS01124"/>
    </source>
</evidence>
<organism evidence="5 6">
    <name type="scientific">Thalassobacillus devorans</name>
    <dbReference type="NCBI Taxonomy" id="279813"/>
    <lineage>
        <taxon>Bacteria</taxon>
        <taxon>Bacillati</taxon>
        <taxon>Bacillota</taxon>
        <taxon>Bacilli</taxon>
        <taxon>Bacillales</taxon>
        <taxon>Bacillaceae</taxon>
        <taxon>Thalassobacillus</taxon>
    </lineage>
</organism>
<feature type="domain" description="HTH araC/xylS-type" evidence="4">
    <location>
        <begin position="231"/>
        <end position="329"/>
    </location>
</feature>
<keyword evidence="6" id="KW-1185">Reference proteome</keyword>
<keyword evidence="3" id="KW-0804">Transcription</keyword>
<keyword evidence="1" id="KW-0805">Transcription regulation</keyword>
<evidence type="ECO:0000313" key="5">
    <source>
        <dbReference type="EMBL" id="GGC77025.1"/>
    </source>
</evidence>
<dbReference type="Gene3D" id="1.10.10.60">
    <property type="entry name" value="Homeodomain-like"/>
    <property type="match status" value="1"/>
</dbReference>
<proteinExistence type="predicted"/>
<dbReference type="EMBL" id="BMCJ01000001">
    <property type="protein sequence ID" value="GGC77025.1"/>
    <property type="molecule type" value="Genomic_DNA"/>
</dbReference>
<dbReference type="Pfam" id="PF12625">
    <property type="entry name" value="Arabinose_bd"/>
    <property type="match status" value="1"/>
</dbReference>
<evidence type="ECO:0000256" key="2">
    <source>
        <dbReference type="ARBA" id="ARBA00023125"/>
    </source>
</evidence>
<dbReference type="PANTHER" id="PTHR47894">
    <property type="entry name" value="HTH-TYPE TRANSCRIPTIONAL REGULATOR GADX"/>
    <property type="match status" value="1"/>
</dbReference>
<dbReference type="SUPFAM" id="SSF46689">
    <property type="entry name" value="Homeodomain-like"/>
    <property type="match status" value="1"/>
</dbReference>
<dbReference type="RefSeq" id="WP_062444922.1">
    <property type="nucleotide sequence ID" value="NZ_BMCJ01000001.1"/>
</dbReference>
<dbReference type="Proteomes" id="UP000619534">
    <property type="component" value="Unassembled WGS sequence"/>
</dbReference>
<dbReference type="PROSITE" id="PS01124">
    <property type="entry name" value="HTH_ARAC_FAMILY_2"/>
    <property type="match status" value="1"/>
</dbReference>
<accession>A0ABQ1NHX8</accession>
<reference evidence="6" key="1">
    <citation type="journal article" date="2019" name="Int. J. Syst. Evol. Microbiol.">
        <title>The Global Catalogue of Microorganisms (GCM) 10K type strain sequencing project: providing services to taxonomists for standard genome sequencing and annotation.</title>
        <authorList>
            <consortium name="The Broad Institute Genomics Platform"/>
            <consortium name="The Broad Institute Genome Sequencing Center for Infectious Disease"/>
            <person name="Wu L."/>
            <person name="Ma J."/>
        </authorList>
    </citation>
    <scope>NUCLEOTIDE SEQUENCE [LARGE SCALE GENOMIC DNA]</scope>
    <source>
        <strain evidence="6">CCM 7282</strain>
    </source>
</reference>
<evidence type="ECO:0000256" key="1">
    <source>
        <dbReference type="ARBA" id="ARBA00023015"/>
    </source>
</evidence>
<comment type="caution">
    <text evidence="5">The sequence shown here is derived from an EMBL/GenBank/DDBJ whole genome shotgun (WGS) entry which is preliminary data.</text>
</comment>
<keyword evidence="2" id="KW-0238">DNA-binding</keyword>
<dbReference type="InterPro" id="IPR032687">
    <property type="entry name" value="AraC-type_N"/>
</dbReference>
<dbReference type="SMART" id="SM00342">
    <property type="entry name" value="HTH_ARAC"/>
    <property type="match status" value="1"/>
</dbReference>
<dbReference type="InterPro" id="IPR018060">
    <property type="entry name" value="HTH_AraC"/>
</dbReference>
<evidence type="ECO:0000313" key="6">
    <source>
        <dbReference type="Proteomes" id="UP000619534"/>
    </source>
</evidence>
<dbReference type="Pfam" id="PF12833">
    <property type="entry name" value="HTH_18"/>
    <property type="match status" value="1"/>
</dbReference>
<dbReference type="InterPro" id="IPR009057">
    <property type="entry name" value="Homeodomain-like_sf"/>
</dbReference>
<evidence type="ECO:0000256" key="3">
    <source>
        <dbReference type="ARBA" id="ARBA00023163"/>
    </source>
</evidence>
<name>A0ABQ1NHX8_9BACI</name>
<gene>
    <name evidence="5" type="ORF">GCM10007216_04400</name>
</gene>
<dbReference type="PANTHER" id="PTHR47894:SF1">
    <property type="entry name" value="HTH-TYPE TRANSCRIPTIONAL REGULATOR VQSM"/>
    <property type="match status" value="1"/>
</dbReference>
<sequence length="337" mass="38163">MTPNTRVKVPAGFWTALQRLGIAANEVVRKARLPLSIITEPYVTITQYFAIWQAYSDLVDDTAKGIIKLATGIETAHYPPTVLATYHARDYRDALKRMVRYKQLCPPESLNITEKGDNCTIELEWMNSEKPGPSMLIGITLAFLLELGRRGTGNHLTAKFVELSHSMGDVQGLEAYFGCRIRVGANCNRLTLHREDLDHPFASYNAELLEILTPVLDQSLDELQRNRSITEMVKWIMKRSLSGGRPDIQNIASELGISSRTLQRRLTDKGTSFNHLLTEVRHEQAIKYLANPSLDIKEVAFLVGYEDQNSFYRAFHLWQGVTPLNWRSENSGINTIN</sequence>
<protein>
    <submittedName>
        <fullName evidence="5">AraC family transcriptional regulator</fullName>
    </submittedName>
</protein>